<evidence type="ECO:0000256" key="4">
    <source>
        <dbReference type="ARBA" id="ARBA00022989"/>
    </source>
</evidence>
<comment type="similarity">
    <text evidence="2">Belongs to the DsbD family.</text>
</comment>
<keyword evidence="10" id="KW-1185">Reference proteome</keyword>
<evidence type="ECO:0000256" key="3">
    <source>
        <dbReference type="ARBA" id="ARBA00022692"/>
    </source>
</evidence>
<feature type="transmembrane region" description="Helical" evidence="7">
    <location>
        <begin position="198"/>
        <end position="219"/>
    </location>
</feature>
<protein>
    <submittedName>
        <fullName evidence="9">PEP-CTERM protein-sorting domain-containing protein</fullName>
    </submittedName>
</protein>
<proteinExistence type="inferred from homology"/>
<dbReference type="AlphaFoldDB" id="A0A2Y8ZVL2"/>
<dbReference type="Proteomes" id="UP000250222">
    <property type="component" value="Unassembled WGS sequence"/>
</dbReference>
<organism evidence="9 10">
    <name type="scientific">Georgenia satyanarayanai</name>
    <dbReference type="NCBI Taxonomy" id="860221"/>
    <lineage>
        <taxon>Bacteria</taxon>
        <taxon>Bacillati</taxon>
        <taxon>Actinomycetota</taxon>
        <taxon>Actinomycetes</taxon>
        <taxon>Micrococcales</taxon>
        <taxon>Bogoriellaceae</taxon>
        <taxon>Georgenia</taxon>
    </lineage>
</organism>
<dbReference type="InterPro" id="IPR003834">
    <property type="entry name" value="Cyt_c_assmbl_TM_dom"/>
</dbReference>
<dbReference type="InterPro" id="IPR051790">
    <property type="entry name" value="Cytochrome_c-biogenesis_DsbD"/>
</dbReference>
<keyword evidence="5 7" id="KW-0472">Membrane</keyword>
<dbReference type="OrthoDB" id="4332145at2"/>
<dbReference type="RefSeq" id="WP_110850614.1">
    <property type="nucleotide sequence ID" value="NZ_QKLZ01000001.1"/>
</dbReference>
<evidence type="ECO:0000313" key="10">
    <source>
        <dbReference type="Proteomes" id="UP000250222"/>
    </source>
</evidence>
<keyword evidence="4 7" id="KW-1133">Transmembrane helix</keyword>
<evidence type="ECO:0000256" key="5">
    <source>
        <dbReference type="ARBA" id="ARBA00023136"/>
    </source>
</evidence>
<dbReference type="GO" id="GO:0017004">
    <property type="term" value="P:cytochrome complex assembly"/>
    <property type="evidence" value="ECO:0007669"/>
    <property type="project" value="InterPro"/>
</dbReference>
<keyword evidence="3 7" id="KW-0812">Transmembrane</keyword>
<accession>A0A2Y8ZVL2</accession>
<dbReference type="EMBL" id="UETB01000001">
    <property type="protein sequence ID" value="SSA36410.1"/>
    <property type="molecule type" value="Genomic_DNA"/>
</dbReference>
<dbReference type="Pfam" id="PF02683">
    <property type="entry name" value="DsbD_TM"/>
    <property type="match status" value="1"/>
</dbReference>
<feature type="region of interest" description="Disordered" evidence="6">
    <location>
        <begin position="277"/>
        <end position="296"/>
    </location>
</feature>
<dbReference type="PANTHER" id="PTHR31272:SF4">
    <property type="entry name" value="CYTOCHROME C-TYPE BIOGENESIS PROTEIN HI_1454-RELATED"/>
    <property type="match status" value="1"/>
</dbReference>
<reference evidence="9 10" key="1">
    <citation type="submission" date="2016-10" db="EMBL/GenBank/DDBJ databases">
        <authorList>
            <person name="Cai Z."/>
        </authorList>
    </citation>
    <scope>NUCLEOTIDE SEQUENCE [LARGE SCALE GENOMIC DNA]</scope>
    <source>
        <strain evidence="9 10">CGMCC 1.10826</strain>
    </source>
</reference>
<evidence type="ECO:0000259" key="8">
    <source>
        <dbReference type="Pfam" id="PF02683"/>
    </source>
</evidence>
<sequence length="296" mass="30225">MELSLLAAFLGGALALLSPCGALLLPAFFATTVGTRRRLLLHGGLFLLGLSATLVPLGLGASLLGSLLTAHRDLLITVAGWLIITFGVLQVLGLGFDLSRLLPGTRSVRSAAHGKGSVLRSVLLGTVSGIAGFCSGPILGAVLTMAATEPSPVLAGVLLAVYGAGMVVPLVAIAAVWSRLGARGRARLRGRAWQVGPFQLHTTSVLTGVLLVVVGVVFLRTNGLASLPQLVPTQVLGDVQSSLLTVGAAVPEPVLIAVLALAALGVWAVWRRREAEGGAARQPEPSEPSEHTGGHA</sequence>
<evidence type="ECO:0000256" key="1">
    <source>
        <dbReference type="ARBA" id="ARBA00004141"/>
    </source>
</evidence>
<feature type="domain" description="Cytochrome C biogenesis protein transmembrane" evidence="8">
    <location>
        <begin position="5"/>
        <end position="179"/>
    </location>
</feature>
<evidence type="ECO:0000256" key="2">
    <source>
        <dbReference type="ARBA" id="ARBA00006143"/>
    </source>
</evidence>
<dbReference type="GO" id="GO:0016020">
    <property type="term" value="C:membrane"/>
    <property type="evidence" value="ECO:0007669"/>
    <property type="project" value="UniProtKB-SubCell"/>
</dbReference>
<feature type="transmembrane region" description="Helical" evidence="7">
    <location>
        <begin position="153"/>
        <end position="177"/>
    </location>
</feature>
<name>A0A2Y8ZVL2_9MICO</name>
<dbReference type="PANTHER" id="PTHR31272">
    <property type="entry name" value="CYTOCHROME C-TYPE BIOGENESIS PROTEIN HI_1454-RELATED"/>
    <property type="match status" value="1"/>
</dbReference>
<feature type="transmembrane region" description="Helical" evidence="7">
    <location>
        <begin position="74"/>
        <end position="96"/>
    </location>
</feature>
<feature type="transmembrane region" description="Helical" evidence="7">
    <location>
        <begin position="45"/>
        <end position="68"/>
    </location>
</feature>
<feature type="transmembrane region" description="Helical" evidence="7">
    <location>
        <begin position="117"/>
        <end position="147"/>
    </location>
</feature>
<gene>
    <name evidence="9" type="ORF">SAMN05216184_10169</name>
</gene>
<evidence type="ECO:0000256" key="7">
    <source>
        <dbReference type="SAM" id="Phobius"/>
    </source>
</evidence>
<evidence type="ECO:0000313" key="9">
    <source>
        <dbReference type="EMBL" id="SSA36410.1"/>
    </source>
</evidence>
<feature type="transmembrane region" description="Helical" evidence="7">
    <location>
        <begin position="6"/>
        <end position="33"/>
    </location>
</feature>
<feature type="transmembrane region" description="Helical" evidence="7">
    <location>
        <begin position="253"/>
        <end position="270"/>
    </location>
</feature>
<comment type="subcellular location">
    <subcellularLocation>
        <location evidence="1">Membrane</location>
        <topology evidence="1">Multi-pass membrane protein</topology>
    </subcellularLocation>
</comment>
<evidence type="ECO:0000256" key="6">
    <source>
        <dbReference type="SAM" id="MobiDB-lite"/>
    </source>
</evidence>